<evidence type="ECO:0000313" key="1">
    <source>
        <dbReference type="EMBL" id="KAJ8896456.1"/>
    </source>
</evidence>
<dbReference type="EMBL" id="JARBHB010000001">
    <property type="protein sequence ID" value="KAJ8896456.1"/>
    <property type="molecule type" value="Genomic_DNA"/>
</dbReference>
<comment type="caution">
    <text evidence="1">The sequence shown here is derived from an EMBL/GenBank/DDBJ whole genome shotgun (WGS) entry which is preliminary data.</text>
</comment>
<name>A0ABQ9III7_9NEOP</name>
<protein>
    <submittedName>
        <fullName evidence="1">Uncharacterized protein</fullName>
    </submittedName>
</protein>
<organism evidence="1 2">
    <name type="scientific">Dryococelus australis</name>
    <dbReference type="NCBI Taxonomy" id="614101"/>
    <lineage>
        <taxon>Eukaryota</taxon>
        <taxon>Metazoa</taxon>
        <taxon>Ecdysozoa</taxon>
        <taxon>Arthropoda</taxon>
        <taxon>Hexapoda</taxon>
        <taxon>Insecta</taxon>
        <taxon>Pterygota</taxon>
        <taxon>Neoptera</taxon>
        <taxon>Polyneoptera</taxon>
        <taxon>Phasmatodea</taxon>
        <taxon>Verophasmatodea</taxon>
        <taxon>Anareolatae</taxon>
        <taxon>Phasmatidae</taxon>
        <taxon>Eurycanthinae</taxon>
        <taxon>Dryococelus</taxon>
    </lineage>
</organism>
<keyword evidence="2" id="KW-1185">Reference proteome</keyword>
<accession>A0ABQ9III7</accession>
<reference evidence="1 2" key="1">
    <citation type="submission" date="2023-02" db="EMBL/GenBank/DDBJ databases">
        <title>LHISI_Scaffold_Assembly.</title>
        <authorList>
            <person name="Stuart O.P."/>
            <person name="Cleave R."/>
            <person name="Magrath M.J.L."/>
            <person name="Mikheyev A.S."/>
        </authorList>
    </citation>
    <scope>NUCLEOTIDE SEQUENCE [LARGE SCALE GENOMIC DNA]</scope>
    <source>
        <strain evidence="1">Daus_M_001</strain>
        <tissue evidence="1">Leg muscle</tissue>
    </source>
</reference>
<gene>
    <name evidence="1" type="ORF">PR048_001800</name>
</gene>
<dbReference type="Proteomes" id="UP001159363">
    <property type="component" value="Chromosome 1"/>
</dbReference>
<proteinExistence type="predicted"/>
<evidence type="ECO:0000313" key="2">
    <source>
        <dbReference type="Proteomes" id="UP001159363"/>
    </source>
</evidence>
<sequence length="181" mass="20574">MSTERLQSFSVAEKFDNLGEAKANGNCAAGKKFDGDKYCTQDSWKNKNKLLSASEKLLACIAEKRQFRYTVSTEMCSLKVLQSVTESFSKIHGKKWFVHETPYNDITLFACNLKVKSDCVLKIHLHKHRYLFSQIGNVDQTPVYKKVILTILSDGKKLPLFKTKLLPKGKKFPHSVIARAQ</sequence>